<dbReference type="EMBL" id="JAIWYP010000003">
    <property type="protein sequence ID" value="KAH3855522.1"/>
    <property type="molecule type" value="Genomic_DNA"/>
</dbReference>
<dbReference type="Proteomes" id="UP000828390">
    <property type="component" value="Unassembled WGS sequence"/>
</dbReference>
<name>A0A9D4LE19_DREPO</name>
<organism evidence="1 2">
    <name type="scientific">Dreissena polymorpha</name>
    <name type="common">Zebra mussel</name>
    <name type="synonym">Mytilus polymorpha</name>
    <dbReference type="NCBI Taxonomy" id="45954"/>
    <lineage>
        <taxon>Eukaryota</taxon>
        <taxon>Metazoa</taxon>
        <taxon>Spiralia</taxon>
        <taxon>Lophotrochozoa</taxon>
        <taxon>Mollusca</taxon>
        <taxon>Bivalvia</taxon>
        <taxon>Autobranchia</taxon>
        <taxon>Heteroconchia</taxon>
        <taxon>Euheterodonta</taxon>
        <taxon>Imparidentia</taxon>
        <taxon>Neoheterodontei</taxon>
        <taxon>Myida</taxon>
        <taxon>Dreissenoidea</taxon>
        <taxon>Dreissenidae</taxon>
        <taxon>Dreissena</taxon>
    </lineage>
</organism>
<evidence type="ECO:0000313" key="2">
    <source>
        <dbReference type="Proteomes" id="UP000828390"/>
    </source>
</evidence>
<reference evidence="1" key="1">
    <citation type="journal article" date="2019" name="bioRxiv">
        <title>The Genome of the Zebra Mussel, Dreissena polymorpha: A Resource for Invasive Species Research.</title>
        <authorList>
            <person name="McCartney M.A."/>
            <person name="Auch B."/>
            <person name="Kono T."/>
            <person name="Mallez S."/>
            <person name="Zhang Y."/>
            <person name="Obille A."/>
            <person name="Becker A."/>
            <person name="Abrahante J.E."/>
            <person name="Garbe J."/>
            <person name="Badalamenti J.P."/>
            <person name="Herman A."/>
            <person name="Mangelson H."/>
            <person name="Liachko I."/>
            <person name="Sullivan S."/>
            <person name="Sone E.D."/>
            <person name="Koren S."/>
            <person name="Silverstein K.A.T."/>
            <person name="Beckman K.B."/>
            <person name="Gohl D.M."/>
        </authorList>
    </citation>
    <scope>NUCLEOTIDE SEQUENCE</scope>
    <source>
        <strain evidence="1">Duluth1</strain>
        <tissue evidence="1">Whole animal</tissue>
    </source>
</reference>
<protein>
    <submittedName>
        <fullName evidence="1">Uncharacterized protein</fullName>
    </submittedName>
</protein>
<reference evidence="1" key="2">
    <citation type="submission" date="2020-11" db="EMBL/GenBank/DDBJ databases">
        <authorList>
            <person name="McCartney M.A."/>
            <person name="Auch B."/>
            <person name="Kono T."/>
            <person name="Mallez S."/>
            <person name="Becker A."/>
            <person name="Gohl D.M."/>
            <person name="Silverstein K.A.T."/>
            <person name="Koren S."/>
            <person name="Bechman K.B."/>
            <person name="Herman A."/>
            <person name="Abrahante J.E."/>
            <person name="Garbe J."/>
        </authorList>
    </citation>
    <scope>NUCLEOTIDE SEQUENCE</scope>
    <source>
        <strain evidence="1">Duluth1</strain>
        <tissue evidence="1">Whole animal</tissue>
    </source>
</reference>
<accession>A0A9D4LE19</accession>
<evidence type="ECO:0000313" key="1">
    <source>
        <dbReference type="EMBL" id="KAH3855522.1"/>
    </source>
</evidence>
<gene>
    <name evidence="1" type="ORF">DPMN_098090</name>
</gene>
<comment type="caution">
    <text evidence="1">The sequence shown here is derived from an EMBL/GenBank/DDBJ whole genome shotgun (WGS) entry which is preliminary data.</text>
</comment>
<dbReference type="AlphaFoldDB" id="A0A9D4LE19"/>
<proteinExistence type="predicted"/>
<sequence>MGPCQAIKTCQGFSGQMTAAPTSRHVYPLHHPGGITSVCGPPWRCVGTAGKWKQHYRDCQKELRPRIYMASRI</sequence>
<keyword evidence="2" id="KW-1185">Reference proteome</keyword>